<feature type="domain" description="B box-type" evidence="3">
    <location>
        <begin position="78"/>
        <end position="112"/>
    </location>
</feature>
<evidence type="ECO:0000256" key="2">
    <source>
        <dbReference type="SAM" id="Coils"/>
    </source>
</evidence>
<dbReference type="InterPro" id="IPR000315">
    <property type="entry name" value="Znf_B-box"/>
</dbReference>
<dbReference type="Gene3D" id="3.30.160.60">
    <property type="entry name" value="Classic Zinc Finger"/>
    <property type="match status" value="1"/>
</dbReference>
<accession>A0A9D4MQ76</accession>
<evidence type="ECO:0000313" key="5">
    <source>
        <dbReference type="Proteomes" id="UP000828390"/>
    </source>
</evidence>
<name>A0A9D4MQ76_DREPO</name>
<reference evidence="4" key="1">
    <citation type="journal article" date="2019" name="bioRxiv">
        <title>The Genome of the Zebra Mussel, Dreissena polymorpha: A Resource for Invasive Species Research.</title>
        <authorList>
            <person name="McCartney M.A."/>
            <person name="Auch B."/>
            <person name="Kono T."/>
            <person name="Mallez S."/>
            <person name="Zhang Y."/>
            <person name="Obille A."/>
            <person name="Becker A."/>
            <person name="Abrahante J.E."/>
            <person name="Garbe J."/>
            <person name="Badalamenti J.P."/>
            <person name="Herman A."/>
            <person name="Mangelson H."/>
            <person name="Liachko I."/>
            <person name="Sullivan S."/>
            <person name="Sone E.D."/>
            <person name="Koren S."/>
            <person name="Silverstein K.A.T."/>
            <person name="Beckman K.B."/>
            <person name="Gohl D.M."/>
        </authorList>
    </citation>
    <scope>NUCLEOTIDE SEQUENCE</scope>
    <source>
        <strain evidence="4">Duluth1</strain>
        <tissue evidence="4">Whole animal</tissue>
    </source>
</reference>
<evidence type="ECO:0000259" key="3">
    <source>
        <dbReference type="PROSITE" id="PS50119"/>
    </source>
</evidence>
<dbReference type="AlphaFoldDB" id="A0A9D4MQ76"/>
<reference evidence="4" key="2">
    <citation type="submission" date="2020-11" db="EMBL/GenBank/DDBJ databases">
        <authorList>
            <person name="McCartney M.A."/>
            <person name="Auch B."/>
            <person name="Kono T."/>
            <person name="Mallez S."/>
            <person name="Becker A."/>
            <person name="Gohl D.M."/>
            <person name="Silverstein K.A.T."/>
            <person name="Koren S."/>
            <person name="Bechman K.B."/>
            <person name="Herman A."/>
            <person name="Abrahante J.E."/>
            <person name="Garbe J."/>
        </authorList>
    </citation>
    <scope>NUCLEOTIDE SEQUENCE</scope>
    <source>
        <strain evidence="4">Duluth1</strain>
        <tissue evidence="4">Whole animal</tissue>
    </source>
</reference>
<dbReference type="EMBL" id="JAIWYP010000001">
    <property type="protein sequence ID" value="KAH3880508.1"/>
    <property type="molecule type" value="Genomic_DNA"/>
</dbReference>
<evidence type="ECO:0000313" key="4">
    <source>
        <dbReference type="EMBL" id="KAH3880508.1"/>
    </source>
</evidence>
<dbReference type="SUPFAM" id="SSF57845">
    <property type="entry name" value="B-box zinc-binding domain"/>
    <property type="match status" value="1"/>
</dbReference>
<keyword evidence="1" id="KW-0863">Zinc-finger</keyword>
<evidence type="ECO:0000256" key="1">
    <source>
        <dbReference type="PROSITE-ProRule" id="PRU00024"/>
    </source>
</evidence>
<comment type="caution">
    <text evidence="4">The sequence shown here is derived from an EMBL/GenBank/DDBJ whole genome shotgun (WGS) entry which is preliminary data.</text>
</comment>
<sequence>MASGFESSLHRGSDVEYELCCDTCEEKDINREAQFYCEKCSKFYCNPCAGLHDQLYSKHVRWGRKDMNKWPVAKTASNKLEVCQRHNGEKFRVYCENHSQMLCTVCHIYDHQKCRNVVLIADKLKELCKNEDFHQLSKHLARLQNELNQNTKEQNKNLLNMQQSYKRTQINAHLDELEKKTLTEMNTLVTTVKSYIQTKIDECKKLNEQMQDLQSEIQNTGNKTEVMSYLLYTKCVDHLATTESFLREATFRNGTTLDVEMYTAIDQTLSSFPGLGMVSKGNCIPKHTVEIRGNSFPCSISGICETANGELIVTDFSNKKVTLLNKSYTVVNKYGLPNYPWSMCRVNSNQVAIAVGDSVSKNVVLLVQAINGGLILERTEELQHRLIGIACNECFFYITSGAELFRYNMNFQNKIKIYEDNSNIQTVTACAVSSDGHRIYVVNSACDQLVTLTRDGAVLSILGDPALQLGILLPSTPGVLVTDSGKVLVCGIFSNTIIEVDKDGIQRRADFLKGKYVIRPTSVCISKITGHIIVGMYNGDVLMF</sequence>
<dbReference type="PANTHER" id="PTHR25462">
    <property type="entry name" value="BONUS, ISOFORM C-RELATED"/>
    <property type="match status" value="1"/>
</dbReference>
<keyword evidence="1" id="KW-0479">Metal-binding</keyword>
<dbReference type="PANTHER" id="PTHR25462:SF296">
    <property type="entry name" value="MEIOTIC P26, ISOFORM F"/>
    <property type="match status" value="1"/>
</dbReference>
<dbReference type="PROSITE" id="PS50119">
    <property type="entry name" value="ZF_BBOX"/>
    <property type="match status" value="2"/>
</dbReference>
<feature type="coiled-coil region" evidence="2">
    <location>
        <begin position="196"/>
        <end position="223"/>
    </location>
</feature>
<dbReference type="GO" id="GO:0008270">
    <property type="term" value="F:zinc ion binding"/>
    <property type="evidence" value="ECO:0007669"/>
    <property type="project" value="UniProtKB-KW"/>
</dbReference>
<organism evidence="4 5">
    <name type="scientific">Dreissena polymorpha</name>
    <name type="common">Zebra mussel</name>
    <name type="synonym">Mytilus polymorpha</name>
    <dbReference type="NCBI Taxonomy" id="45954"/>
    <lineage>
        <taxon>Eukaryota</taxon>
        <taxon>Metazoa</taxon>
        <taxon>Spiralia</taxon>
        <taxon>Lophotrochozoa</taxon>
        <taxon>Mollusca</taxon>
        <taxon>Bivalvia</taxon>
        <taxon>Autobranchia</taxon>
        <taxon>Heteroconchia</taxon>
        <taxon>Euheterodonta</taxon>
        <taxon>Imparidentia</taxon>
        <taxon>Neoheterodontei</taxon>
        <taxon>Myida</taxon>
        <taxon>Dreissenoidea</taxon>
        <taxon>Dreissenidae</taxon>
        <taxon>Dreissena</taxon>
    </lineage>
</organism>
<feature type="domain" description="B box-type" evidence="3">
    <location>
        <begin position="16"/>
        <end position="59"/>
    </location>
</feature>
<dbReference type="Proteomes" id="UP000828390">
    <property type="component" value="Unassembled WGS sequence"/>
</dbReference>
<dbReference type="InterPro" id="IPR011042">
    <property type="entry name" value="6-blade_b-propeller_TolB-like"/>
</dbReference>
<keyword evidence="1" id="KW-0862">Zinc</keyword>
<dbReference type="SMART" id="SM00336">
    <property type="entry name" value="BBOX"/>
    <property type="match status" value="2"/>
</dbReference>
<protein>
    <recommendedName>
        <fullName evidence="3">B box-type domain-containing protein</fullName>
    </recommendedName>
</protein>
<dbReference type="SUPFAM" id="SSF101898">
    <property type="entry name" value="NHL repeat"/>
    <property type="match status" value="1"/>
</dbReference>
<keyword evidence="5" id="KW-1185">Reference proteome</keyword>
<gene>
    <name evidence="4" type="ORF">DPMN_004424</name>
</gene>
<keyword evidence="2" id="KW-0175">Coiled coil</keyword>
<proteinExistence type="predicted"/>
<dbReference type="InterPro" id="IPR047153">
    <property type="entry name" value="TRIM45/56/19-like"/>
</dbReference>
<dbReference type="Gene3D" id="2.120.10.30">
    <property type="entry name" value="TolB, C-terminal domain"/>
    <property type="match status" value="1"/>
</dbReference>
<feature type="coiled-coil region" evidence="2">
    <location>
        <begin position="133"/>
        <end position="168"/>
    </location>
</feature>